<dbReference type="EMBL" id="AUXW01000137">
    <property type="protein sequence ID" value="KKE84435.1"/>
    <property type="molecule type" value="Genomic_DNA"/>
</dbReference>
<dbReference type="PROSITE" id="PS51257">
    <property type="entry name" value="PROKAR_LIPOPROTEIN"/>
    <property type="match status" value="1"/>
</dbReference>
<proteinExistence type="predicted"/>
<protein>
    <recommendedName>
        <fullName evidence="3">Lipoprotein</fullName>
    </recommendedName>
</protein>
<gene>
    <name evidence="1" type="ORF">N479_09345</name>
</gene>
<comment type="caution">
    <text evidence="1">The sequence shown here is derived from an EMBL/GenBank/DDBJ whole genome shotgun (WGS) entry which is preliminary data.</text>
</comment>
<sequence length="146" mass="16548">MRYFSTFALIISIYLLTSCSELSTSIHESSEKSESSVKTKSCVKSAPCQVNATTQFWLSSKYIRAEEPFIITVKAQPGIDLNNAYIEGVSMYMGKIPITFTKVDSNLWQAEVMVGACSLAEMQWQILVPSFNRFMPSQSLYFFSYR</sequence>
<name>A0A0F6AE23_9GAMM</name>
<evidence type="ECO:0000313" key="2">
    <source>
        <dbReference type="Proteomes" id="UP000033434"/>
    </source>
</evidence>
<dbReference type="AlphaFoldDB" id="A0A0F6AE23"/>
<evidence type="ECO:0000313" key="1">
    <source>
        <dbReference type="EMBL" id="KKE84435.1"/>
    </source>
</evidence>
<organism evidence="1 2">
    <name type="scientific">Pseudoalteromonas luteoviolacea S4054</name>
    <dbReference type="NCBI Taxonomy" id="1129367"/>
    <lineage>
        <taxon>Bacteria</taxon>
        <taxon>Pseudomonadati</taxon>
        <taxon>Pseudomonadota</taxon>
        <taxon>Gammaproteobacteria</taxon>
        <taxon>Alteromonadales</taxon>
        <taxon>Pseudoalteromonadaceae</taxon>
        <taxon>Pseudoalteromonas</taxon>
    </lineage>
</organism>
<reference evidence="1 2" key="1">
    <citation type="journal article" date="2015" name="BMC Genomics">
        <title>Genome mining reveals unlocked bioactive potential of marine Gram-negative bacteria.</title>
        <authorList>
            <person name="Machado H."/>
            <person name="Sonnenschein E.C."/>
            <person name="Melchiorsen J."/>
            <person name="Gram L."/>
        </authorList>
    </citation>
    <scope>NUCLEOTIDE SEQUENCE [LARGE SCALE GENOMIC DNA]</scope>
    <source>
        <strain evidence="1 2">S4054</strain>
    </source>
</reference>
<dbReference type="PATRIC" id="fig|1129367.4.peg.1645"/>
<dbReference type="Proteomes" id="UP000033434">
    <property type="component" value="Unassembled WGS sequence"/>
</dbReference>
<accession>A0A0F6AE23</accession>
<evidence type="ECO:0008006" key="3">
    <source>
        <dbReference type="Google" id="ProtNLM"/>
    </source>
</evidence>